<dbReference type="NCBIfam" id="TIGR03086">
    <property type="entry name" value="TIGR03086 family metal-binding protein"/>
    <property type="match status" value="1"/>
</dbReference>
<keyword evidence="3" id="KW-1185">Reference proteome</keyword>
<dbReference type="Proteomes" id="UP001500886">
    <property type="component" value="Unassembled WGS sequence"/>
</dbReference>
<protein>
    <submittedName>
        <fullName evidence="2">TIGR03086 family metal-binding protein</fullName>
    </submittedName>
</protein>
<dbReference type="Gene3D" id="1.20.120.450">
    <property type="entry name" value="dinb family like domain"/>
    <property type="match status" value="1"/>
</dbReference>
<dbReference type="SUPFAM" id="SSF109854">
    <property type="entry name" value="DinB/YfiT-like putative metalloenzymes"/>
    <property type="match status" value="1"/>
</dbReference>
<name>A0ABN3TZU2_9ACTN</name>
<evidence type="ECO:0000313" key="3">
    <source>
        <dbReference type="Proteomes" id="UP001500886"/>
    </source>
</evidence>
<dbReference type="InterPro" id="IPR024344">
    <property type="entry name" value="MDMPI_metal-binding"/>
</dbReference>
<accession>A0ABN3TZU2</accession>
<dbReference type="InterPro" id="IPR017517">
    <property type="entry name" value="Maleyloyr_isom"/>
</dbReference>
<dbReference type="InterPro" id="IPR017520">
    <property type="entry name" value="CHP03086"/>
</dbReference>
<sequence length="197" mass="20453">MTAGVEFDLGPAARRTAGLLTAVTDDLLTAATPCAGYRLGDLIEHIGGLAAGFTAAATKEALRQDASPPPAGDASRLGDDWRTRIPARLADLAQAWRAPAAWQGTTRAGGVDLPAPLAARVALDELVVHGWDVARSTGQPYACEPWEIEACTQFALAVASRPAPGLFAPPVEVPADAPPLDRLLALTGRGPSWTPPH</sequence>
<dbReference type="RefSeq" id="WP_344437433.1">
    <property type="nucleotide sequence ID" value="NZ_BAAASL010000019.1"/>
</dbReference>
<proteinExistence type="predicted"/>
<feature type="domain" description="Mycothiol-dependent maleylpyruvate isomerase metal-binding" evidence="1">
    <location>
        <begin position="10"/>
        <end position="134"/>
    </location>
</feature>
<dbReference type="EMBL" id="BAAASL010000019">
    <property type="protein sequence ID" value="GAA2722074.1"/>
    <property type="molecule type" value="Genomic_DNA"/>
</dbReference>
<gene>
    <name evidence="2" type="ORF">GCM10010315_46420</name>
</gene>
<dbReference type="Pfam" id="PF11716">
    <property type="entry name" value="MDMPI_N"/>
    <property type="match status" value="1"/>
</dbReference>
<organism evidence="2 3">
    <name type="scientific">Streptomyces luteosporeus</name>
    <dbReference type="NCBI Taxonomy" id="173856"/>
    <lineage>
        <taxon>Bacteria</taxon>
        <taxon>Bacillati</taxon>
        <taxon>Actinomycetota</taxon>
        <taxon>Actinomycetes</taxon>
        <taxon>Kitasatosporales</taxon>
        <taxon>Streptomycetaceae</taxon>
        <taxon>Streptomyces</taxon>
    </lineage>
</organism>
<reference evidence="2 3" key="1">
    <citation type="journal article" date="2019" name="Int. J. Syst. Evol. Microbiol.">
        <title>The Global Catalogue of Microorganisms (GCM) 10K type strain sequencing project: providing services to taxonomists for standard genome sequencing and annotation.</title>
        <authorList>
            <consortium name="The Broad Institute Genomics Platform"/>
            <consortium name="The Broad Institute Genome Sequencing Center for Infectious Disease"/>
            <person name="Wu L."/>
            <person name="Ma J."/>
        </authorList>
    </citation>
    <scope>NUCLEOTIDE SEQUENCE [LARGE SCALE GENOMIC DNA]</scope>
    <source>
        <strain evidence="2 3">JCM 4542</strain>
    </source>
</reference>
<dbReference type="NCBIfam" id="TIGR03083">
    <property type="entry name" value="maleylpyruvate isomerase family mycothiol-dependent enzyme"/>
    <property type="match status" value="1"/>
</dbReference>
<comment type="caution">
    <text evidence="2">The sequence shown here is derived from an EMBL/GenBank/DDBJ whole genome shotgun (WGS) entry which is preliminary data.</text>
</comment>
<evidence type="ECO:0000259" key="1">
    <source>
        <dbReference type="Pfam" id="PF11716"/>
    </source>
</evidence>
<evidence type="ECO:0000313" key="2">
    <source>
        <dbReference type="EMBL" id="GAA2722074.1"/>
    </source>
</evidence>
<dbReference type="InterPro" id="IPR034660">
    <property type="entry name" value="DinB/YfiT-like"/>
</dbReference>